<dbReference type="Proteomes" id="UP000334340">
    <property type="component" value="Unassembled WGS sequence"/>
</dbReference>
<dbReference type="InterPro" id="IPR005534">
    <property type="entry name" value="Curli_assmbl/transp-comp_CsgG"/>
</dbReference>
<dbReference type="Pfam" id="PF03783">
    <property type="entry name" value="CsgG"/>
    <property type="match status" value="1"/>
</dbReference>
<organism evidence="1 2">
    <name type="scientific">Candidatus Methylomirabilis lanthanidiphila</name>
    <dbReference type="NCBI Taxonomy" id="2211376"/>
    <lineage>
        <taxon>Bacteria</taxon>
        <taxon>Candidatus Methylomirabilota</taxon>
        <taxon>Candidatus Methylomirabilia</taxon>
        <taxon>Candidatus Methylomirabilales</taxon>
        <taxon>Candidatus Methylomirabilaceae</taxon>
        <taxon>Candidatus Methylomirabilis</taxon>
    </lineage>
</organism>
<dbReference type="EMBL" id="CABIKM010000015">
    <property type="protein sequence ID" value="VUZ84694.1"/>
    <property type="molecule type" value="Genomic_DNA"/>
</dbReference>
<proteinExistence type="predicted"/>
<name>A0A564ZHC2_9BACT</name>
<reference evidence="1 2" key="1">
    <citation type="submission" date="2019-07" db="EMBL/GenBank/DDBJ databases">
        <authorList>
            <person name="Cremers G."/>
        </authorList>
    </citation>
    <scope>NUCLEOTIDE SEQUENCE [LARGE SCALE GENOMIC DNA]</scope>
</reference>
<evidence type="ECO:0000313" key="1">
    <source>
        <dbReference type="EMBL" id="VUZ84694.1"/>
    </source>
</evidence>
<dbReference type="GO" id="GO:0030288">
    <property type="term" value="C:outer membrane-bounded periplasmic space"/>
    <property type="evidence" value="ECO:0007669"/>
    <property type="project" value="InterPro"/>
</dbReference>
<dbReference type="AlphaFoldDB" id="A0A564ZHC2"/>
<protein>
    <submittedName>
        <fullName evidence="1">Curli production assembly/transport component CsgG</fullName>
    </submittedName>
</protein>
<accession>A0A564ZHC2</accession>
<sequence length="193" mass="19331">MSGNVGTAVAHQLATALTNVGNIRVIDYDFYVQNKAKPSSLVDATQREVGPFLIRGAITEFNEIAEASGESTGGSLGALGAALGIAGAIAGNTAAGIAGGAVGLANPGYENTVARRTGAVAMDLRVVKPTDGRLLGSVVANGSFTSQSAANGFSLFGFGKASNAYAASALGQANRAAMNSAATQILKQLQNIR</sequence>
<dbReference type="Gene3D" id="3.40.50.10610">
    <property type="entry name" value="ABC-type transport auxiliary lipoprotein component"/>
    <property type="match status" value="1"/>
</dbReference>
<keyword evidence="2" id="KW-1185">Reference proteome</keyword>
<gene>
    <name evidence="1" type="ORF">MELA_01068</name>
</gene>
<evidence type="ECO:0000313" key="2">
    <source>
        <dbReference type="Proteomes" id="UP000334340"/>
    </source>
</evidence>